<dbReference type="Proteomes" id="UP000184164">
    <property type="component" value="Unassembled WGS sequence"/>
</dbReference>
<feature type="transmembrane region" description="Helical" evidence="1">
    <location>
        <begin position="30"/>
        <end position="50"/>
    </location>
</feature>
<evidence type="ECO:0000313" key="3">
    <source>
        <dbReference type="Proteomes" id="UP000184164"/>
    </source>
</evidence>
<keyword evidence="3" id="KW-1185">Reference proteome</keyword>
<feature type="transmembrane region" description="Helical" evidence="1">
    <location>
        <begin position="116"/>
        <end position="137"/>
    </location>
</feature>
<dbReference type="AlphaFoldDB" id="A0A1M4XSG5"/>
<feature type="transmembrane region" description="Helical" evidence="1">
    <location>
        <begin position="212"/>
        <end position="232"/>
    </location>
</feature>
<dbReference type="STRING" id="1484053.SAMN05444274_103102"/>
<proteinExistence type="predicted"/>
<dbReference type="InterPro" id="IPR004697">
    <property type="entry name" value="AbgT"/>
</dbReference>
<dbReference type="PANTHER" id="PTHR30282">
    <property type="entry name" value="P-AMINOBENZOYL GLUTAMATE TRANSPORTER"/>
    <property type="match status" value="1"/>
</dbReference>
<dbReference type="Pfam" id="PF03806">
    <property type="entry name" value="ABG_transport"/>
    <property type="match status" value="1"/>
</dbReference>
<feature type="transmembrane region" description="Helical" evidence="1">
    <location>
        <begin position="85"/>
        <end position="104"/>
    </location>
</feature>
<evidence type="ECO:0000313" key="2">
    <source>
        <dbReference type="EMBL" id="SHE96340.1"/>
    </source>
</evidence>
<feature type="transmembrane region" description="Helical" evidence="1">
    <location>
        <begin position="143"/>
        <end position="160"/>
    </location>
</feature>
<accession>A0A1M4XSG5</accession>
<dbReference type="GO" id="GO:1902604">
    <property type="term" value="P:p-aminobenzoyl-glutamate transmembrane transport"/>
    <property type="evidence" value="ECO:0007669"/>
    <property type="project" value="InterPro"/>
</dbReference>
<dbReference type="OrthoDB" id="3314392at2"/>
<gene>
    <name evidence="2" type="ORF">SAMN05444274_103102</name>
</gene>
<feature type="transmembrane region" description="Helical" evidence="1">
    <location>
        <begin position="472"/>
        <end position="497"/>
    </location>
</feature>
<evidence type="ECO:0000256" key="1">
    <source>
        <dbReference type="SAM" id="Phobius"/>
    </source>
</evidence>
<dbReference type="PANTHER" id="PTHR30282:SF0">
    <property type="entry name" value="P-AMINOBENZOYL-GLUTAMATE TRANSPORT PROTEIN"/>
    <property type="match status" value="1"/>
</dbReference>
<feature type="transmembrane region" description="Helical" evidence="1">
    <location>
        <begin position="265"/>
        <end position="285"/>
    </location>
</feature>
<feature type="transmembrane region" description="Helical" evidence="1">
    <location>
        <begin position="305"/>
        <end position="324"/>
    </location>
</feature>
<dbReference type="GO" id="GO:0015558">
    <property type="term" value="F:secondary active p-aminobenzoyl-glutamate transmembrane transporter activity"/>
    <property type="evidence" value="ECO:0007669"/>
    <property type="project" value="InterPro"/>
</dbReference>
<reference evidence="3" key="1">
    <citation type="submission" date="2016-11" db="EMBL/GenBank/DDBJ databases">
        <authorList>
            <person name="Varghese N."/>
            <person name="Submissions S."/>
        </authorList>
    </citation>
    <scope>NUCLEOTIDE SEQUENCE [LARGE SCALE GENOMIC DNA]</scope>
    <source>
        <strain evidence="3">DSM 26910</strain>
    </source>
</reference>
<feature type="transmembrane region" description="Helical" evidence="1">
    <location>
        <begin position="345"/>
        <end position="364"/>
    </location>
</feature>
<feature type="transmembrane region" description="Helical" evidence="1">
    <location>
        <begin position="384"/>
        <end position="404"/>
    </location>
</feature>
<keyword evidence="1" id="KW-0472">Membrane</keyword>
<feature type="transmembrane region" description="Helical" evidence="1">
    <location>
        <begin position="441"/>
        <end position="460"/>
    </location>
</feature>
<feature type="transmembrane region" description="Helical" evidence="1">
    <location>
        <begin position="167"/>
        <end position="192"/>
    </location>
</feature>
<keyword evidence="1" id="KW-1133">Transmembrane helix</keyword>
<name>A0A1M4XSG5_9BACT</name>
<feature type="transmembrane region" description="Helical" evidence="1">
    <location>
        <begin position="411"/>
        <end position="429"/>
    </location>
</feature>
<keyword evidence="1" id="KW-0812">Transmembrane</keyword>
<organism evidence="2 3">
    <name type="scientific">Mariniphaga anaerophila</name>
    <dbReference type="NCBI Taxonomy" id="1484053"/>
    <lineage>
        <taxon>Bacteria</taxon>
        <taxon>Pseudomonadati</taxon>
        <taxon>Bacteroidota</taxon>
        <taxon>Bacteroidia</taxon>
        <taxon>Marinilabiliales</taxon>
        <taxon>Prolixibacteraceae</taxon>
        <taxon>Mariniphaga</taxon>
    </lineage>
</organism>
<sequence>MVQKEKKSQGIFERLLNWTERAGNALPHPATLFALFALGALVFSLVGHLLGWEVIHPGTKEIVRPVNLLSKEGIHRILLEMVDNYTGFAPLGIVMVAMLGIGIAEKSGLVHTVIRLLVLNSPRHLLTFVIVFTGILSNVASDIGYVLLIPMAGVIFLAVGRHPIAGMAAAFAGVSGGFSANLVLGTIDPLLAGLSEEAARILDPSYHVNPTANYYFMVVSTVVIAFAGTFVTEKLVEPRLGKYTGETEEAEMSFNRLSKNEKKGLLMAGLAFLVILAVTLIGIIPENGFFRGVDGGLMSSPLIKGVVAMLFITAGAMGLAYGFATGEFKNDVDVMKGLAGSMKTLATYLVLVFFAAQFVAYFKWSNLGIIMAVKGADFLMSANIGLIPLMILFILLSASINMLMGSASAKWAILAPIFIPMFMIMGYSPELSQVVFRIGDSVTNVISPMMSFFALIIAFFQKYEPKTGIGTIVAAMLPYSIVFLVIWIVLLIVWLLLGIPLGPGAGIHYNIPA</sequence>
<dbReference type="EMBL" id="FQUM01000003">
    <property type="protein sequence ID" value="SHE96340.1"/>
    <property type="molecule type" value="Genomic_DNA"/>
</dbReference>
<protein>
    <submittedName>
        <fullName evidence="2">Aminobenzoyl-glutamate transport protein</fullName>
    </submittedName>
</protein>